<evidence type="ECO:0000313" key="2">
    <source>
        <dbReference type="Proteomes" id="UP001056120"/>
    </source>
</evidence>
<protein>
    <submittedName>
        <fullName evidence="1">Uncharacterized protein</fullName>
    </submittedName>
</protein>
<organism evidence="1 2">
    <name type="scientific">Smallanthus sonchifolius</name>
    <dbReference type="NCBI Taxonomy" id="185202"/>
    <lineage>
        <taxon>Eukaryota</taxon>
        <taxon>Viridiplantae</taxon>
        <taxon>Streptophyta</taxon>
        <taxon>Embryophyta</taxon>
        <taxon>Tracheophyta</taxon>
        <taxon>Spermatophyta</taxon>
        <taxon>Magnoliopsida</taxon>
        <taxon>eudicotyledons</taxon>
        <taxon>Gunneridae</taxon>
        <taxon>Pentapetalae</taxon>
        <taxon>asterids</taxon>
        <taxon>campanulids</taxon>
        <taxon>Asterales</taxon>
        <taxon>Asteraceae</taxon>
        <taxon>Asteroideae</taxon>
        <taxon>Heliantheae alliance</taxon>
        <taxon>Millerieae</taxon>
        <taxon>Smallanthus</taxon>
    </lineage>
</organism>
<reference evidence="1 2" key="2">
    <citation type="journal article" date="2022" name="Mol. Ecol. Resour.">
        <title>The genomes of chicory, endive, great burdock and yacon provide insights into Asteraceae paleo-polyploidization history and plant inulin production.</title>
        <authorList>
            <person name="Fan W."/>
            <person name="Wang S."/>
            <person name="Wang H."/>
            <person name="Wang A."/>
            <person name="Jiang F."/>
            <person name="Liu H."/>
            <person name="Zhao H."/>
            <person name="Xu D."/>
            <person name="Zhang Y."/>
        </authorList>
    </citation>
    <scope>NUCLEOTIDE SEQUENCE [LARGE SCALE GENOMIC DNA]</scope>
    <source>
        <strain evidence="2">cv. Yunnan</strain>
        <tissue evidence="1">Leaves</tissue>
    </source>
</reference>
<dbReference type="Proteomes" id="UP001056120">
    <property type="component" value="Linkage Group LG26"/>
</dbReference>
<gene>
    <name evidence="1" type="ORF">L1987_79030</name>
</gene>
<sequence>MDMFFTTNPLDIHHILSKNFRNYPKGDEFHKIFDFLGDGILNSEGELWEINRKVTMSVLKQARFQKMLKTILANKVENGLLPVLESLCGHGEDINLHDIFQRFTCDTVCTVLFDNDPESLAIDFPHVAIQKALLDVEEALLFRHLTPPFLWKLQEFLGVGKEKKFSEARKNLDQFIYKCIAQKQSEHQDDKFIFLKALMREMKDQSGTCGDTTKFLRDILLDLIVAGKDTISSALSWFFYILTQHPTVEYKILEEIHKNVEVKEGKISNVKELGKMVYLHGAICESLRLFPPVPFNLKVPLQPEYLPSGHKVDRNTKIVLPLYSMGRMKSIWGDDCMGFNPERWISKEGGIKHEPSYKFVAFGAGPRSCIGKDMALYQLKIVSTTIIYHFHIDLVEGNPAIPTNAIILRMKDGLKVRLTKRVEVK</sequence>
<evidence type="ECO:0000313" key="1">
    <source>
        <dbReference type="EMBL" id="KAI3696021.1"/>
    </source>
</evidence>
<keyword evidence="2" id="KW-1185">Reference proteome</keyword>
<proteinExistence type="predicted"/>
<reference evidence="2" key="1">
    <citation type="journal article" date="2022" name="Mol. Ecol. Resour.">
        <title>The genomes of chicory, endive, great burdock and yacon provide insights into Asteraceae palaeo-polyploidization history and plant inulin production.</title>
        <authorList>
            <person name="Fan W."/>
            <person name="Wang S."/>
            <person name="Wang H."/>
            <person name="Wang A."/>
            <person name="Jiang F."/>
            <person name="Liu H."/>
            <person name="Zhao H."/>
            <person name="Xu D."/>
            <person name="Zhang Y."/>
        </authorList>
    </citation>
    <scope>NUCLEOTIDE SEQUENCE [LARGE SCALE GENOMIC DNA]</scope>
    <source>
        <strain evidence="2">cv. Yunnan</strain>
    </source>
</reference>
<name>A0ACB8ZE78_9ASTR</name>
<dbReference type="EMBL" id="CM042043">
    <property type="protein sequence ID" value="KAI3696021.1"/>
    <property type="molecule type" value="Genomic_DNA"/>
</dbReference>
<accession>A0ACB8ZE78</accession>
<comment type="caution">
    <text evidence="1">The sequence shown here is derived from an EMBL/GenBank/DDBJ whole genome shotgun (WGS) entry which is preliminary data.</text>
</comment>